<feature type="compositionally biased region" description="Basic and acidic residues" evidence="1">
    <location>
        <begin position="384"/>
        <end position="398"/>
    </location>
</feature>
<dbReference type="EMBL" id="QKKF02003370">
    <property type="protein sequence ID" value="RZF47786.1"/>
    <property type="molecule type" value="Genomic_DNA"/>
</dbReference>
<name>A0A482XPT7_LAOST</name>
<evidence type="ECO:0000256" key="1">
    <source>
        <dbReference type="SAM" id="MobiDB-lite"/>
    </source>
</evidence>
<feature type="region of interest" description="Disordered" evidence="1">
    <location>
        <begin position="662"/>
        <end position="686"/>
    </location>
</feature>
<feature type="compositionally biased region" description="Basic and acidic residues" evidence="1">
    <location>
        <begin position="283"/>
        <end position="293"/>
    </location>
</feature>
<feature type="compositionally biased region" description="Basic and acidic residues" evidence="1">
    <location>
        <begin position="1825"/>
        <end position="1842"/>
    </location>
</feature>
<feature type="region of interest" description="Disordered" evidence="1">
    <location>
        <begin position="2172"/>
        <end position="2199"/>
    </location>
</feature>
<feature type="compositionally biased region" description="Basic and acidic residues" evidence="1">
    <location>
        <begin position="1851"/>
        <end position="1869"/>
    </location>
</feature>
<feature type="compositionally biased region" description="Low complexity" evidence="1">
    <location>
        <begin position="148"/>
        <end position="161"/>
    </location>
</feature>
<feature type="compositionally biased region" description="Acidic residues" evidence="1">
    <location>
        <begin position="559"/>
        <end position="570"/>
    </location>
</feature>
<feature type="compositionally biased region" description="Low complexity" evidence="1">
    <location>
        <begin position="949"/>
        <end position="961"/>
    </location>
</feature>
<feature type="compositionally biased region" description="Low complexity" evidence="1">
    <location>
        <begin position="263"/>
        <end position="280"/>
    </location>
</feature>
<gene>
    <name evidence="2" type="ORF">LSTR_LSTR006050</name>
</gene>
<feature type="compositionally biased region" description="Polar residues" evidence="1">
    <location>
        <begin position="1684"/>
        <end position="1696"/>
    </location>
</feature>
<feature type="compositionally biased region" description="Low complexity" evidence="1">
    <location>
        <begin position="2042"/>
        <end position="2055"/>
    </location>
</feature>
<feature type="compositionally biased region" description="Basic and acidic residues" evidence="1">
    <location>
        <begin position="1782"/>
        <end position="1798"/>
    </location>
</feature>
<feature type="compositionally biased region" description="Polar residues" evidence="1">
    <location>
        <begin position="227"/>
        <end position="237"/>
    </location>
</feature>
<dbReference type="OrthoDB" id="249703at2759"/>
<feature type="compositionally biased region" description="Low complexity" evidence="1">
    <location>
        <begin position="316"/>
        <end position="326"/>
    </location>
</feature>
<feature type="compositionally biased region" description="Basic and acidic residues" evidence="1">
    <location>
        <begin position="406"/>
        <end position="419"/>
    </location>
</feature>
<feature type="compositionally biased region" description="Basic and acidic residues" evidence="1">
    <location>
        <begin position="131"/>
        <end position="147"/>
    </location>
</feature>
<feature type="compositionally biased region" description="Basic and acidic residues" evidence="1">
    <location>
        <begin position="548"/>
        <end position="558"/>
    </location>
</feature>
<comment type="caution">
    <text evidence="2">The sequence shown here is derived from an EMBL/GenBank/DDBJ whole genome shotgun (WGS) entry which is preliminary data.</text>
</comment>
<dbReference type="PANTHER" id="PTHR36562">
    <property type="entry name" value="SERINE/ARGININE REPETITIVE MATRIX 2"/>
    <property type="match status" value="1"/>
</dbReference>
<feature type="region of interest" description="Disordered" evidence="1">
    <location>
        <begin position="1"/>
        <end position="185"/>
    </location>
</feature>
<dbReference type="Proteomes" id="UP000291343">
    <property type="component" value="Unassembled WGS sequence"/>
</dbReference>
<feature type="region of interest" description="Disordered" evidence="1">
    <location>
        <begin position="384"/>
        <end position="431"/>
    </location>
</feature>
<feature type="compositionally biased region" description="Polar residues" evidence="1">
    <location>
        <begin position="1363"/>
        <end position="1373"/>
    </location>
</feature>
<feature type="compositionally biased region" description="Basic and acidic residues" evidence="1">
    <location>
        <begin position="97"/>
        <end position="111"/>
    </location>
</feature>
<feature type="compositionally biased region" description="Basic and acidic residues" evidence="1">
    <location>
        <begin position="305"/>
        <end position="315"/>
    </location>
</feature>
<feature type="compositionally biased region" description="Low complexity" evidence="1">
    <location>
        <begin position="1049"/>
        <end position="1059"/>
    </location>
</feature>
<accession>A0A482XPT7</accession>
<feature type="compositionally biased region" description="Basic and acidic residues" evidence="1">
    <location>
        <begin position="963"/>
        <end position="986"/>
    </location>
</feature>
<keyword evidence="3" id="KW-1185">Reference proteome</keyword>
<proteinExistence type="predicted"/>
<feature type="region of interest" description="Disordered" evidence="1">
    <location>
        <begin position="2015"/>
        <end position="2091"/>
    </location>
</feature>
<feature type="region of interest" description="Disordered" evidence="1">
    <location>
        <begin position="948"/>
        <end position="1000"/>
    </location>
</feature>
<evidence type="ECO:0000313" key="2">
    <source>
        <dbReference type="EMBL" id="RZF47786.1"/>
    </source>
</evidence>
<dbReference type="InParanoid" id="A0A482XPT7"/>
<sequence>MSGRDKAGLQNKSSNQKKDDKSLEEKKEKDNGSSTRSRKSSAGTSSGARQTRASLEKISADKSQSNVQRKARSLSPKARDIMKRITRQSDGSPLPSDSRRNSVFEEKKSSPIDRLISKNKSAIKKSQQKQTENKTVEKVKAKNERSRSSSTSSNQAAQKKSPPTKSKAVVVPKKELVQSNQRKQSMKILASAIARKKGGAGSARINLIEIVAKKRLLRSSKLLRSCKVQQSSKNADGSTPERAAKKIALRKEAVNRSRRAKQPDSSDSVSPSTSRSSMVRSCKKVDHKPVENKVKDVYELDAQTFDKDEKDDRSGSESVSSRSSSVNKKKRPTVMKMDAKSLALKKKALKSSSKNSIVQMKLKLAKSRGLKLNKLVARKVLEAKKARSEDGKEMETKTTRTTSVDSTRRKSESRSRSDGEGCVSPVTKRSQSSLSIVEDTIKIKEEIDCVNPADKSNLDPTTSKTDTNSNLFPVETPIDPKTHLKLTVNSPSELPNKTGCLLEMAKKFGDEVSVKKEKSFVDPKSEMSLREMDVDCMNVEVKPKVEGRRLSTDSKCDTMTEDASDSDVFEDGSAKKSKASDSRKRLQRSVWVRRSLRTVQKSSTDTGEISKLLKMAEDDEMDCDSGDQASMDSHWSEEKRFSEGDMSSDLCLRIEESPCKDPERTVNPLAPNTRLSFEGTKLNGDDVECPKNKEEVENCDDLSKQEATNDAINSQPKSIKSLCSVEGNRKSVSLADLDEFNEFVEENLDTMSELTPRKNVENISKEIDSTEGVNTLSKTSCEEKSTTSNVIEGDSLSTIAKSDNVQDLELGKKNLLAESSSETRIRLENDAVNRIEGFNKVLETSSVPDKIRRKSSNERVSVEGRLVSSLTRTAPTDSQAKVGEANLAEKSCSFDDSNSISCKTDVKLRLVDASNCEIEIKNSVPLSNRKKSTDFQTDLSQKNSFTKDISISSSSNNSNCSEDMVHFKSREKSRSERVGSTEKSSRDLILSPIDPKLSDDDNCLENNEINNLLSRILDENLDEKCLQDVGDLGKSAGIQDKNHEEHFSESSSNSSSYISAVTDPPLSLDSVDSEWHQTALNEVRETSQRNQVQLNEVRETSQRNQAELNEERESSRSNQVVLNEVQDRSSRLNQSVLNEVQDRCRLNQAVLNEVQESQFNEVRDSPQTNQSVLNDVRESSKSDQAVLNEVRENSSLLNEKTFIGDDTRMVVEETTDNRSQVVMEDNNRDCDEKTEEDEIRDMEADFHDVVQSNTVDTQVETCKPSEGSLETAEDRASKESVLGALGLKSLHALACDGSKEAERKVVSNYTGTLKAIIKLNRNGDKKSGARKMFFKQGEMAENGLAGPREAGSGERLEYRICSENDQSETNSATGDIARKSLPKHRSSSLDEGPSEASLTALPPLQSDSMAPDANSDDKSGKQSSLVIPEKSSSFSIHPGRLCSDICSYCFGKFGCLDTPCHLAQLKNAERQQKILANEAHLKMDSCLCDGCYRYVDRKANCSQRVRSKPQQPRSLSDARCSVNGCQQAAHHSVRRKWLVKLRKSLANKLDIDMEKNPHLPFPLCAEHYYWVDYLTSCGVCKKRLQRNHMFAVGSEAEQMNQMLRVDGIPARLSDRLFLCKLCHTYCSIRLKHQDHQGLQPSHKLFLRGYRRKILAYLDISVSDSDEESSSAQTQSPPKQQTTSGGNLTNLSASGPTDPQPKPKKRRSKSAGGGGGQDGSKKRKLDVKLEGNDNNFDAPQMIDYSFLESYDRKTGGDRREFEDQGGGSIGFSNIASLLSSSTMDERQSNQPRARVDMSKPTRIQVKFGNLNIGKLSNLNIGQDSRSISREKQSSAASKEDQDPPNRPPYLPGEKELPLKGELRKEASNDSNGWERRTLYLQFDEQTKKLWNDLQRPYGNSSSFIRHLVMLEKYWREGSLVLSETADQRAVKYNNSVKNRVKAFDGKSTTIRPQTTSTETAVTATVSSLPPPPVTTSVGKVATLSTVTNTSFASQSSLTAIPNLPAVSIMSSAVALPPRSTSASPVPSVSLTLQPGAIPKSSERPPASSAATSAKSKSGGGGLQVIEVESGDVKGGGGRQPMSTPPPPPLLKLDANMWQKMQGAQSNQGQMRQTVQPLKVIVSSSGDSQMISNLIAVRSTGGNLKMNKLGQKIVQLDNNSQIQVKMLKPVMNPYQNKQTANTGGSGGRKEPKYSHTPAYTNMKPGRADSFVPMISDVRSLAGIQGVWNTPPPPLPQTFTQVRPSSKPPSTSTSTVTKPTKSTTYYTPILPKPGSMSMTPTMMQPSTSRSRVIHSITLTNSAMTIEKAPPTGEASTAPMLVAEKPSISVFREDCAN</sequence>
<dbReference type="PANTHER" id="PTHR36562:SF6">
    <property type="entry name" value="EG:133E12.4 PROTEIN"/>
    <property type="match status" value="1"/>
</dbReference>
<feature type="region of interest" description="Disordered" evidence="1">
    <location>
        <begin position="305"/>
        <end position="337"/>
    </location>
</feature>
<feature type="region of interest" description="Disordered" evidence="1">
    <location>
        <begin position="1779"/>
        <end position="1800"/>
    </location>
</feature>
<feature type="compositionally biased region" description="Polar residues" evidence="1">
    <location>
        <begin position="32"/>
        <end position="53"/>
    </location>
</feature>
<feature type="compositionally biased region" description="Low complexity" evidence="1">
    <location>
        <begin position="1669"/>
        <end position="1683"/>
    </location>
</feature>
<feature type="region of interest" description="Disordered" evidence="1">
    <location>
        <begin position="1036"/>
        <end position="1061"/>
    </location>
</feature>
<dbReference type="GO" id="GO:0005634">
    <property type="term" value="C:nucleus"/>
    <property type="evidence" value="ECO:0007669"/>
    <property type="project" value="TreeGrafter"/>
</dbReference>
<protein>
    <submittedName>
        <fullName evidence="2">Uncharacterized protein</fullName>
    </submittedName>
</protein>
<feature type="region of interest" description="Disordered" evidence="1">
    <location>
        <begin position="451"/>
        <end position="476"/>
    </location>
</feature>
<feature type="region of interest" description="Disordered" evidence="1">
    <location>
        <begin position="225"/>
        <end position="293"/>
    </location>
</feature>
<feature type="region of interest" description="Disordered" evidence="1">
    <location>
        <begin position="1820"/>
        <end position="1869"/>
    </location>
</feature>
<feature type="region of interest" description="Disordered" evidence="1">
    <location>
        <begin position="2230"/>
        <end position="2281"/>
    </location>
</feature>
<reference evidence="2 3" key="1">
    <citation type="journal article" date="2017" name="Gigascience">
        <title>Genome sequence of the small brown planthopper, Laodelphax striatellus.</title>
        <authorList>
            <person name="Zhu J."/>
            <person name="Jiang F."/>
            <person name="Wang X."/>
            <person name="Yang P."/>
            <person name="Bao Y."/>
            <person name="Zhao W."/>
            <person name="Wang W."/>
            <person name="Lu H."/>
            <person name="Wang Q."/>
            <person name="Cui N."/>
            <person name="Li J."/>
            <person name="Chen X."/>
            <person name="Luo L."/>
            <person name="Yu J."/>
            <person name="Kang L."/>
            <person name="Cui F."/>
        </authorList>
    </citation>
    <scope>NUCLEOTIDE SEQUENCE [LARGE SCALE GENOMIC DNA]</scope>
    <source>
        <strain evidence="2">Lst14</strain>
    </source>
</reference>
<dbReference type="STRING" id="195883.A0A482XPT7"/>
<feature type="compositionally biased region" description="Polar residues" evidence="1">
    <location>
        <begin position="2017"/>
        <end position="2031"/>
    </location>
</feature>
<organism evidence="2 3">
    <name type="scientific">Laodelphax striatellus</name>
    <name type="common">Small brown planthopper</name>
    <name type="synonym">Delphax striatella</name>
    <dbReference type="NCBI Taxonomy" id="195883"/>
    <lineage>
        <taxon>Eukaryota</taxon>
        <taxon>Metazoa</taxon>
        <taxon>Ecdysozoa</taxon>
        <taxon>Arthropoda</taxon>
        <taxon>Hexapoda</taxon>
        <taxon>Insecta</taxon>
        <taxon>Pterygota</taxon>
        <taxon>Neoptera</taxon>
        <taxon>Paraneoptera</taxon>
        <taxon>Hemiptera</taxon>
        <taxon>Auchenorrhyncha</taxon>
        <taxon>Fulgoroidea</taxon>
        <taxon>Delphacidae</taxon>
        <taxon>Criomorphinae</taxon>
        <taxon>Laodelphax</taxon>
    </lineage>
</organism>
<feature type="region of interest" description="Disordered" evidence="1">
    <location>
        <begin position="1362"/>
        <end position="1427"/>
    </location>
</feature>
<evidence type="ECO:0000313" key="3">
    <source>
        <dbReference type="Proteomes" id="UP000291343"/>
    </source>
</evidence>
<feature type="compositionally biased region" description="Basic and acidic residues" evidence="1">
    <location>
        <begin position="572"/>
        <end position="584"/>
    </location>
</feature>
<dbReference type="InterPro" id="IPR051372">
    <property type="entry name" value="CWC21"/>
</dbReference>
<feature type="compositionally biased region" description="Polar residues" evidence="1">
    <location>
        <begin position="458"/>
        <end position="471"/>
    </location>
</feature>
<feature type="region of interest" description="Disordered" evidence="1">
    <location>
        <begin position="548"/>
        <end position="584"/>
    </location>
</feature>
<feature type="region of interest" description="Disordered" evidence="1">
    <location>
        <begin position="1085"/>
        <end position="1121"/>
    </location>
</feature>
<feature type="region of interest" description="Disordered" evidence="1">
    <location>
        <begin position="1665"/>
        <end position="1723"/>
    </location>
</feature>
<feature type="compositionally biased region" description="Basic and acidic residues" evidence="1">
    <location>
        <begin position="16"/>
        <end position="31"/>
    </location>
</feature>
<feature type="compositionally biased region" description="Low complexity" evidence="1">
    <location>
        <begin position="2241"/>
        <end position="2281"/>
    </location>
</feature>